<feature type="compositionally biased region" description="Polar residues" evidence="5">
    <location>
        <begin position="39"/>
        <end position="48"/>
    </location>
</feature>
<keyword evidence="8" id="KW-1185">Reference proteome</keyword>
<dbReference type="AlphaFoldDB" id="A0A8S0UEA4"/>
<name>A0A8S0UEA4_OLEEU</name>
<dbReference type="SUPFAM" id="SSF90229">
    <property type="entry name" value="CCCH zinc finger"/>
    <property type="match status" value="1"/>
</dbReference>
<sequence>MSRENSSQQRESDAIAIETTDSSTGNRKPLRKSDAIVIETSSSSSGNRNVFKPLRPKFWRTRICGYWERGQCPNGAKCWYAHGQSELQPHNASSAADPRLNSPPVADSFRSNAVAPRPIPAQRRFVPVIRSSKTSATTVTGVRSRNFFPVSAGVRPRESRYFPEGKKIVGIYADWLEDEDDDGCS</sequence>
<feature type="zinc finger region" description="C3H1-type" evidence="4">
    <location>
        <begin position="58"/>
        <end position="85"/>
    </location>
</feature>
<protein>
    <submittedName>
        <fullName evidence="7">Zinc finger CCCH domain-containing 39-like</fullName>
    </submittedName>
</protein>
<dbReference type="PROSITE" id="PS50103">
    <property type="entry name" value="ZF_C3H1"/>
    <property type="match status" value="1"/>
</dbReference>
<feature type="domain" description="C3H1-type" evidence="6">
    <location>
        <begin position="58"/>
        <end position="85"/>
    </location>
</feature>
<feature type="region of interest" description="Disordered" evidence="5">
    <location>
        <begin position="1"/>
        <end position="51"/>
    </location>
</feature>
<dbReference type="Gene3D" id="4.10.1000.10">
    <property type="entry name" value="Zinc finger, CCCH-type"/>
    <property type="match status" value="1"/>
</dbReference>
<dbReference type="Gramene" id="OE9A026299T2">
    <property type="protein sequence ID" value="OE9A026299C2"/>
    <property type="gene ID" value="OE9A026299"/>
</dbReference>
<organism evidence="7 8">
    <name type="scientific">Olea europaea subsp. europaea</name>
    <dbReference type="NCBI Taxonomy" id="158383"/>
    <lineage>
        <taxon>Eukaryota</taxon>
        <taxon>Viridiplantae</taxon>
        <taxon>Streptophyta</taxon>
        <taxon>Embryophyta</taxon>
        <taxon>Tracheophyta</taxon>
        <taxon>Spermatophyta</taxon>
        <taxon>Magnoliopsida</taxon>
        <taxon>eudicotyledons</taxon>
        <taxon>Gunneridae</taxon>
        <taxon>Pentapetalae</taxon>
        <taxon>asterids</taxon>
        <taxon>lamiids</taxon>
        <taxon>Lamiales</taxon>
        <taxon>Oleaceae</taxon>
        <taxon>Oleeae</taxon>
        <taxon>Olea</taxon>
    </lineage>
</organism>
<dbReference type="Gramene" id="OE9A026299T1">
    <property type="protein sequence ID" value="OE9A026299C1"/>
    <property type="gene ID" value="OE9A026299"/>
</dbReference>
<evidence type="ECO:0000256" key="2">
    <source>
        <dbReference type="ARBA" id="ARBA00022771"/>
    </source>
</evidence>
<dbReference type="Proteomes" id="UP000594638">
    <property type="component" value="Unassembled WGS sequence"/>
</dbReference>
<dbReference type="OrthoDB" id="410307at2759"/>
<accession>A0A8S0UEA4</accession>
<dbReference type="InterPro" id="IPR000571">
    <property type="entry name" value="Znf_CCCH"/>
</dbReference>
<gene>
    <name evidence="7" type="ORF">OLEA9_A026299</name>
</gene>
<evidence type="ECO:0000256" key="1">
    <source>
        <dbReference type="ARBA" id="ARBA00022723"/>
    </source>
</evidence>
<evidence type="ECO:0000259" key="6">
    <source>
        <dbReference type="PROSITE" id="PS50103"/>
    </source>
</evidence>
<proteinExistence type="predicted"/>
<keyword evidence="1 4" id="KW-0479">Metal-binding</keyword>
<dbReference type="GO" id="GO:0008270">
    <property type="term" value="F:zinc ion binding"/>
    <property type="evidence" value="ECO:0007669"/>
    <property type="project" value="UniProtKB-KW"/>
</dbReference>
<evidence type="ECO:0000256" key="4">
    <source>
        <dbReference type="PROSITE-ProRule" id="PRU00723"/>
    </source>
</evidence>
<evidence type="ECO:0000313" key="8">
    <source>
        <dbReference type="Proteomes" id="UP000594638"/>
    </source>
</evidence>
<keyword evidence="3 4" id="KW-0862">Zinc</keyword>
<evidence type="ECO:0000313" key="7">
    <source>
        <dbReference type="EMBL" id="CAA3018193.1"/>
    </source>
</evidence>
<evidence type="ECO:0000256" key="3">
    <source>
        <dbReference type="ARBA" id="ARBA00022833"/>
    </source>
</evidence>
<dbReference type="InterPro" id="IPR036855">
    <property type="entry name" value="Znf_CCCH_sf"/>
</dbReference>
<dbReference type="SMART" id="SM00356">
    <property type="entry name" value="ZnF_C3H1"/>
    <property type="match status" value="1"/>
</dbReference>
<comment type="caution">
    <text evidence="7">The sequence shown here is derived from an EMBL/GenBank/DDBJ whole genome shotgun (WGS) entry which is preliminary data.</text>
</comment>
<reference evidence="7 8" key="1">
    <citation type="submission" date="2019-12" db="EMBL/GenBank/DDBJ databases">
        <authorList>
            <person name="Alioto T."/>
            <person name="Alioto T."/>
            <person name="Gomez Garrido J."/>
        </authorList>
    </citation>
    <scope>NUCLEOTIDE SEQUENCE [LARGE SCALE GENOMIC DNA]</scope>
</reference>
<dbReference type="Pfam" id="PF00642">
    <property type="entry name" value="zf-CCCH"/>
    <property type="match status" value="1"/>
</dbReference>
<dbReference type="EMBL" id="CACTIH010007797">
    <property type="protein sequence ID" value="CAA3018193.1"/>
    <property type="molecule type" value="Genomic_DNA"/>
</dbReference>
<evidence type="ECO:0000256" key="5">
    <source>
        <dbReference type="SAM" id="MobiDB-lite"/>
    </source>
</evidence>
<keyword evidence="2 4" id="KW-0863">Zinc-finger</keyword>